<evidence type="ECO:0000313" key="4">
    <source>
        <dbReference type="Proteomes" id="UP001370490"/>
    </source>
</evidence>
<dbReference type="PANTHER" id="PTHR13366">
    <property type="entry name" value="MALARIA ANTIGEN-RELATED"/>
    <property type="match status" value="1"/>
</dbReference>
<dbReference type="Gene3D" id="1.25.10.10">
    <property type="entry name" value="Leucine-rich Repeat Variant"/>
    <property type="match status" value="1"/>
</dbReference>
<feature type="region of interest" description="Disordered" evidence="1">
    <location>
        <begin position="301"/>
        <end position="320"/>
    </location>
</feature>
<dbReference type="EMBL" id="JBAMMX010000008">
    <property type="protein sequence ID" value="KAK6935637.1"/>
    <property type="molecule type" value="Genomic_DNA"/>
</dbReference>
<dbReference type="InterPro" id="IPR016024">
    <property type="entry name" value="ARM-type_fold"/>
</dbReference>
<dbReference type="PANTHER" id="PTHR13366:SF0">
    <property type="entry name" value="HEAT REPEAT-CONTAINING PROTEIN 6"/>
    <property type="match status" value="1"/>
</dbReference>
<comment type="caution">
    <text evidence="3">The sequence shown here is derived from an EMBL/GenBank/DDBJ whole genome shotgun (WGS) entry which is preliminary data.</text>
</comment>
<proteinExistence type="predicted"/>
<accession>A0AAN8VY93</accession>
<gene>
    <name evidence="3" type="ORF">RJ641_035792</name>
</gene>
<reference evidence="3 4" key="1">
    <citation type="submission" date="2023-12" db="EMBL/GenBank/DDBJ databases">
        <title>A high-quality genome assembly for Dillenia turbinata (Dilleniales).</title>
        <authorList>
            <person name="Chanderbali A."/>
        </authorList>
    </citation>
    <scope>NUCLEOTIDE SEQUENCE [LARGE SCALE GENOMIC DNA]</scope>
    <source>
        <strain evidence="3">LSX21</strain>
        <tissue evidence="3">Leaf</tissue>
    </source>
</reference>
<dbReference type="InterPro" id="IPR011989">
    <property type="entry name" value="ARM-like"/>
</dbReference>
<evidence type="ECO:0000313" key="3">
    <source>
        <dbReference type="EMBL" id="KAK6935637.1"/>
    </source>
</evidence>
<dbReference type="Pfam" id="PF13251">
    <property type="entry name" value="DUF4042"/>
    <property type="match status" value="1"/>
</dbReference>
<sequence length="892" mass="98476">MWRTAFLTLRDETVISPNPKFVAGLLDNLVFSQSDSLVAAASDLLPSEVTSDMMFLVGLLGTSSHGGDDMVNAFVHICQLIYRISCYVSLEINSSSWAFMLDSFGSLVDVFLGKDENKMAFIESSARIEAIMESLHSIRHLMIVLDKRDALSENIELVKFLLRIIAYSHAKLQHTLDSNGNHPYVPEVGSVASYNNSFWEVQHVALTMTREAFSRIGPTFPADLWQLTLKVVFRKVMDVFASKNMVREENILARFYTSLLDCLHLVLVDPKASISEHGPVACPNDAQNLIESSSGSVVFTSVEPKSSSCGPYRPPHLRRNGRTLQPVKAQGSQQFSYHEFSSVDLVSSDSDYSDSDGSTKELDNVRSSKVRIAAILCIQDLCHADPKSFIAQWTMILPTVDVLCPRKYEATLLTCLLFDPHAKVRLASVAALIAMLDGSSSIIQQIAEYKESNKCGSFTALSTSVGQILMQLYTGCCNQLFDSGIFCVTLFYPGFVTAQRTSSILLMLFQMSSQVVTLSISLEALQALRAVSHNYPNIMALCWKQVSNLVYGLLTLTCSEAQMRLGDGQAGNSGGLMVEKVVAASIKVLDGCLRGISGFKGTEDLLDEKLFDTPFTSDCLRMKKISSAPSYGLRCPGFSRNGLEEHISGNEQWCEAIEKHMSLTFCHSSSMVRAASATCYAGLTSSVFASLPKGKQEFILTSSIEAAVNDEAPSVRSAACRAIGVIACFPQISYSTEILHKLCLAIETSTRDPVVSVRIPASWALANISDSFRHCNADFSLNGCCIESRANSQLMTLLIQCALLLSKDGDKAHLDCGPCARTVGYFGSIEIDMREISHIIAYYFVFPVYRSKYPRNKCICFEKEHELKKKIEYIVERKGKKVTEERISGRRR</sequence>
<dbReference type="SUPFAM" id="SSF48371">
    <property type="entry name" value="ARM repeat"/>
    <property type="match status" value="1"/>
</dbReference>
<feature type="domain" description="DUF4042" evidence="2">
    <location>
        <begin position="369"/>
        <end position="478"/>
    </location>
</feature>
<dbReference type="Proteomes" id="UP001370490">
    <property type="component" value="Unassembled WGS sequence"/>
</dbReference>
<organism evidence="3 4">
    <name type="scientific">Dillenia turbinata</name>
    <dbReference type="NCBI Taxonomy" id="194707"/>
    <lineage>
        <taxon>Eukaryota</taxon>
        <taxon>Viridiplantae</taxon>
        <taxon>Streptophyta</taxon>
        <taxon>Embryophyta</taxon>
        <taxon>Tracheophyta</taxon>
        <taxon>Spermatophyta</taxon>
        <taxon>Magnoliopsida</taxon>
        <taxon>eudicotyledons</taxon>
        <taxon>Gunneridae</taxon>
        <taxon>Pentapetalae</taxon>
        <taxon>Dilleniales</taxon>
        <taxon>Dilleniaceae</taxon>
        <taxon>Dillenia</taxon>
    </lineage>
</organism>
<dbReference type="AlphaFoldDB" id="A0AAN8VY93"/>
<keyword evidence="4" id="KW-1185">Reference proteome</keyword>
<dbReference type="InterPro" id="IPR052107">
    <property type="entry name" value="HEAT6"/>
</dbReference>
<protein>
    <recommendedName>
        <fullName evidence="2">DUF4042 domain-containing protein</fullName>
    </recommendedName>
</protein>
<evidence type="ECO:0000259" key="2">
    <source>
        <dbReference type="Pfam" id="PF13251"/>
    </source>
</evidence>
<evidence type="ECO:0000256" key="1">
    <source>
        <dbReference type="SAM" id="MobiDB-lite"/>
    </source>
</evidence>
<name>A0AAN8VY93_9MAGN</name>
<dbReference type="InterPro" id="IPR025283">
    <property type="entry name" value="DUF4042"/>
</dbReference>